<dbReference type="EMBL" id="CP032157">
    <property type="protein sequence ID" value="AXY77319.1"/>
    <property type="molecule type" value="Genomic_DNA"/>
</dbReference>
<dbReference type="CDD" id="cd00430">
    <property type="entry name" value="PLPDE_III_AR"/>
    <property type="match status" value="1"/>
</dbReference>
<dbReference type="HAMAP" id="MF_01201">
    <property type="entry name" value="Ala_racemase"/>
    <property type="match status" value="1"/>
</dbReference>
<dbReference type="SUPFAM" id="SSF63418">
    <property type="entry name" value="MurE/MurF N-terminal domain"/>
    <property type="match status" value="1"/>
</dbReference>
<dbReference type="AlphaFoldDB" id="A0A3B7MVS6"/>
<evidence type="ECO:0000256" key="2">
    <source>
        <dbReference type="ARBA" id="ARBA00001933"/>
    </source>
</evidence>
<dbReference type="InterPro" id="IPR035911">
    <property type="entry name" value="MurE/MurF_N"/>
</dbReference>
<dbReference type="InterPro" id="IPR001608">
    <property type="entry name" value="Ala_racemase_N"/>
</dbReference>
<evidence type="ECO:0000313" key="10">
    <source>
        <dbReference type="Proteomes" id="UP000263900"/>
    </source>
</evidence>
<evidence type="ECO:0000256" key="5">
    <source>
        <dbReference type="HAMAP-Rule" id="MF_01201"/>
    </source>
</evidence>
<feature type="modified residue" description="N6-(pyridoxal phosphate)lysine" evidence="5 6">
    <location>
        <position position="501"/>
    </location>
</feature>
<evidence type="ECO:0000256" key="3">
    <source>
        <dbReference type="ARBA" id="ARBA00022898"/>
    </source>
</evidence>
<dbReference type="Gene3D" id="3.90.190.20">
    <property type="entry name" value="Mur ligase, C-terminal domain"/>
    <property type="match status" value="1"/>
</dbReference>
<dbReference type="SUPFAM" id="SSF53244">
    <property type="entry name" value="MurD-like peptide ligases, peptide-binding domain"/>
    <property type="match status" value="1"/>
</dbReference>
<dbReference type="OrthoDB" id="9801978at2"/>
<evidence type="ECO:0000256" key="6">
    <source>
        <dbReference type="PIRSR" id="PIRSR600821-50"/>
    </source>
</evidence>
<dbReference type="SUPFAM" id="SSF53623">
    <property type="entry name" value="MurD-like peptide ligases, catalytic domain"/>
    <property type="match status" value="1"/>
</dbReference>
<evidence type="ECO:0000313" key="9">
    <source>
        <dbReference type="EMBL" id="AXY77319.1"/>
    </source>
</evidence>
<dbReference type="Pfam" id="PF00842">
    <property type="entry name" value="Ala_racemase_C"/>
    <property type="match status" value="1"/>
</dbReference>
<comment type="function">
    <text evidence="5">Catalyzes the interconversion of L-alanine and D-alanine. May also act on other amino acids.</text>
</comment>
<dbReference type="GO" id="GO:0030632">
    <property type="term" value="P:D-alanine biosynthetic process"/>
    <property type="evidence" value="ECO:0007669"/>
    <property type="project" value="UniProtKB-UniRule"/>
</dbReference>
<dbReference type="Gene3D" id="3.20.20.10">
    <property type="entry name" value="Alanine racemase"/>
    <property type="match status" value="1"/>
</dbReference>
<feature type="binding site" evidence="5 7">
    <location>
        <position position="775"/>
    </location>
    <ligand>
        <name>substrate</name>
    </ligand>
</feature>
<dbReference type="UniPathway" id="UPA00042">
    <property type="reaction ID" value="UER00497"/>
</dbReference>
<dbReference type="InterPro" id="IPR000821">
    <property type="entry name" value="Ala_racemase"/>
</dbReference>
<dbReference type="PANTHER" id="PTHR30511:SF0">
    <property type="entry name" value="ALANINE RACEMASE, CATABOLIC-RELATED"/>
    <property type="match status" value="1"/>
</dbReference>
<protein>
    <recommendedName>
        <fullName evidence="5">Alanine racemase</fullName>
        <ecNumber evidence="5">5.1.1.1</ecNumber>
    </recommendedName>
</protein>
<feature type="binding site" evidence="5 7">
    <location>
        <position position="599"/>
    </location>
    <ligand>
        <name>substrate</name>
    </ligand>
</feature>
<dbReference type="Gene3D" id="3.40.1390.10">
    <property type="entry name" value="MurE/MurF, N-terminal domain"/>
    <property type="match status" value="1"/>
</dbReference>
<comment type="catalytic activity">
    <reaction evidence="1 5">
        <text>L-alanine = D-alanine</text>
        <dbReference type="Rhea" id="RHEA:20249"/>
        <dbReference type="ChEBI" id="CHEBI:57416"/>
        <dbReference type="ChEBI" id="CHEBI:57972"/>
        <dbReference type="EC" id="5.1.1.1"/>
    </reaction>
</comment>
<evidence type="ECO:0000256" key="1">
    <source>
        <dbReference type="ARBA" id="ARBA00000316"/>
    </source>
</evidence>
<evidence type="ECO:0000259" key="8">
    <source>
        <dbReference type="SMART" id="SM01005"/>
    </source>
</evidence>
<feature type="domain" description="Alanine racemase C-terminal" evidence="8">
    <location>
        <begin position="705"/>
        <end position="830"/>
    </location>
</feature>
<dbReference type="PRINTS" id="PR00992">
    <property type="entry name" value="ALARACEMASE"/>
</dbReference>
<dbReference type="FunFam" id="3.20.20.10:FF:000002">
    <property type="entry name" value="Alanine racemase"/>
    <property type="match status" value="1"/>
</dbReference>
<dbReference type="Pfam" id="PF01225">
    <property type="entry name" value="Mur_ligase"/>
    <property type="match status" value="1"/>
</dbReference>
<gene>
    <name evidence="9" type="ORF">D3H65_26520</name>
</gene>
<dbReference type="GO" id="GO:0030170">
    <property type="term" value="F:pyridoxal phosphate binding"/>
    <property type="evidence" value="ECO:0007669"/>
    <property type="project" value="UniProtKB-UniRule"/>
</dbReference>
<feature type="active site" description="Proton acceptor; specific for D-alanine" evidence="5">
    <location>
        <position position="501"/>
    </location>
</feature>
<dbReference type="Proteomes" id="UP000263900">
    <property type="component" value="Chromosome"/>
</dbReference>
<dbReference type="Gene3D" id="2.40.37.10">
    <property type="entry name" value="Lyase, Ornithine Decarboxylase, Chain A, domain 1"/>
    <property type="match status" value="1"/>
</dbReference>
<proteinExistence type="inferred from homology"/>
<dbReference type="GO" id="GO:0005524">
    <property type="term" value="F:ATP binding"/>
    <property type="evidence" value="ECO:0007669"/>
    <property type="project" value="InterPro"/>
</dbReference>
<dbReference type="InterPro" id="IPR011079">
    <property type="entry name" value="Ala_racemase_C"/>
</dbReference>
<dbReference type="InterPro" id="IPR009006">
    <property type="entry name" value="Ala_racemase/Decarboxylase_C"/>
</dbReference>
<dbReference type="Pfam" id="PF01168">
    <property type="entry name" value="Ala_racemase_N"/>
    <property type="match status" value="1"/>
</dbReference>
<dbReference type="InterPro" id="IPR029066">
    <property type="entry name" value="PLP-binding_barrel"/>
</dbReference>
<evidence type="ECO:0000256" key="4">
    <source>
        <dbReference type="ARBA" id="ARBA00023235"/>
    </source>
</evidence>
<dbReference type="InterPro" id="IPR013221">
    <property type="entry name" value="Mur_ligase_cen"/>
</dbReference>
<dbReference type="GO" id="GO:0008784">
    <property type="term" value="F:alanine racemase activity"/>
    <property type="evidence" value="ECO:0007669"/>
    <property type="project" value="UniProtKB-UniRule"/>
</dbReference>
<dbReference type="NCBIfam" id="NF008897">
    <property type="entry name" value="PRK11930.1"/>
    <property type="match status" value="1"/>
</dbReference>
<name>A0A3B7MVS6_9BACT</name>
<comment type="pathway">
    <text evidence="5">Amino-acid biosynthesis; D-alanine biosynthesis; D-alanine from L-alanine: step 1/1.</text>
</comment>
<dbReference type="Pfam" id="PF08245">
    <property type="entry name" value="Mur_ligase_M"/>
    <property type="match status" value="1"/>
</dbReference>
<feature type="active site" description="Proton acceptor; specific for L-alanine" evidence="5">
    <location>
        <position position="726"/>
    </location>
</feature>
<dbReference type="KEGG" id="pseg:D3H65_26520"/>
<accession>A0A3B7MVS6</accession>
<dbReference type="NCBIfam" id="TIGR00492">
    <property type="entry name" value="alr"/>
    <property type="match status" value="1"/>
</dbReference>
<dbReference type="InterPro" id="IPR036565">
    <property type="entry name" value="Mur-like_cat_sf"/>
</dbReference>
<evidence type="ECO:0000256" key="7">
    <source>
        <dbReference type="PIRSR" id="PIRSR600821-52"/>
    </source>
</evidence>
<dbReference type="Gene3D" id="3.40.1190.10">
    <property type="entry name" value="Mur-like, catalytic domain"/>
    <property type="match status" value="1"/>
</dbReference>
<sequence length="832" mass="93435">MKYYIEDIAPIVKGTLLQQQKNVFIEHLLTDSRKLIFPATSLFFAIKGPRRDGHGFLEALYEKGVRNFVVSDVVEVTNIPEANIIQVKDVLQALQLLAAHHRKQFSIPVIGITGSNGKTIVKEWLNQLLDDQYTIIRSPRSYNSQIGVPLSVWPMNETHELGIFEAGISQSGEMERLQKIIQPTIGIFTNIGEAHSEGFLNLRQKVNEKLRLFTHVKTMVYCKDAPEINEGVATLWQQFNKGGKGSFDIFNWSTVTEATLQVLTIYKEGGTTLITALYKEQTIGITIPFTDDASVENAIHCWCVLLQLEVKPRIIAQKMLQLAPVAMRLELKKGVNNCSIINDSYSADLSSFNIALDFLSQQRQHVRKTVILSDILQSGRNEKELYKEVAQALSQRGVSRLIGIGEKMILHQGIFRLAPIPELAFYPSVESFKHDFHHLVFRDETILLKGARVFELEQIDRLLEQKVHQTVLEIDLNALAHNLRQYQQLLKPATKLMAMVKAFSYGSGSYEIANALQFHKVDYLAVAYADEGVELRRGGINLPIMVMNADETTFDVLVQYNLEPDLYSPGLLQAFEAFLKGEGIRQFPVHIELETGMNRLGFSPAELPVLLEALKGDTFTVKSVFSHLAASEEKQHDAFTEQQAAIFHTMVKQLQAVIAYPFLRHIDNTAGIARHPDLQLDMVRLGIGLYGIDSGNTHKLELKEVSTLIATIAQIKHLKAGETVSYGRKGVVSRNTTVATVRIGYADGYPRNLSNGIGKMWVKGMLAPVIGTVCMDMVMIDITDIPHVQEGDEVVLFGRELPVSQVAHWAQTIPYEMLTGISQRVKRVYFEE</sequence>
<dbReference type="SUPFAM" id="SSF51419">
    <property type="entry name" value="PLP-binding barrel"/>
    <property type="match status" value="1"/>
</dbReference>
<dbReference type="RefSeq" id="WP_119053195.1">
    <property type="nucleotide sequence ID" value="NZ_CP032157.1"/>
</dbReference>
<keyword evidence="9" id="KW-0436">Ligase</keyword>
<dbReference type="GO" id="GO:0005829">
    <property type="term" value="C:cytosol"/>
    <property type="evidence" value="ECO:0007669"/>
    <property type="project" value="TreeGrafter"/>
</dbReference>
<dbReference type="EC" id="5.1.1.1" evidence="5"/>
<dbReference type="InterPro" id="IPR036615">
    <property type="entry name" value="Mur_ligase_C_dom_sf"/>
</dbReference>
<comment type="similarity">
    <text evidence="5">Belongs to the alanine racemase family.</text>
</comment>
<dbReference type="InterPro" id="IPR000713">
    <property type="entry name" value="Mur_ligase_N"/>
</dbReference>
<reference evidence="9 10" key="1">
    <citation type="submission" date="2018-09" db="EMBL/GenBank/DDBJ databases">
        <title>Genome sequencing of strain 6GH32-13.</title>
        <authorList>
            <person name="Weon H.-Y."/>
            <person name="Heo J."/>
            <person name="Kwon S.-W."/>
        </authorList>
    </citation>
    <scope>NUCLEOTIDE SEQUENCE [LARGE SCALE GENOMIC DNA]</scope>
    <source>
        <strain evidence="9 10">5GH32-13</strain>
    </source>
</reference>
<dbReference type="SMART" id="SM01005">
    <property type="entry name" value="Ala_racemase_C"/>
    <property type="match status" value="1"/>
</dbReference>
<dbReference type="PANTHER" id="PTHR30511">
    <property type="entry name" value="ALANINE RACEMASE"/>
    <property type="match status" value="1"/>
</dbReference>
<keyword evidence="4 5" id="KW-0413">Isomerase</keyword>
<keyword evidence="10" id="KW-1185">Reference proteome</keyword>
<organism evidence="9 10">
    <name type="scientific">Paraflavitalea soli</name>
    <dbReference type="NCBI Taxonomy" id="2315862"/>
    <lineage>
        <taxon>Bacteria</taxon>
        <taxon>Pseudomonadati</taxon>
        <taxon>Bacteroidota</taxon>
        <taxon>Chitinophagia</taxon>
        <taxon>Chitinophagales</taxon>
        <taxon>Chitinophagaceae</taxon>
        <taxon>Paraflavitalea</taxon>
    </lineage>
</organism>
<dbReference type="SUPFAM" id="SSF50621">
    <property type="entry name" value="Alanine racemase C-terminal domain-like"/>
    <property type="match status" value="1"/>
</dbReference>
<keyword evidence="3 5" id="KW-0663">Pyridoxal phosphate</keyword>
<comment type="cofactor">
    <cofactor evidence="2 5 6">
        <name>pyridoxal 5'-phosphate</name>
        <dbReference type="ChEBI" id="CHEBI:597326"/>
    </cofactor>
</comment>
<dbReference type="GO" id="GO:0016881">
    <property type="term" value="F:acid-amino acid ligase activity"/>
    <property type="evidence" value="ECO:0007669"/>
    <property type="project" value="InterPro"/>
</dbReference>